<feature type="region of interest" description="Disordered" evidence="5">
    <location>
        <begin position="105"/>
        <end position="128"/>
    </location>
</feature>
<name>A0ABS1DE42_9PROT</name>
<dbReference type="EMBL" id="NRRL01000019">
    <property type="protein sequence ID" value="MBK1668231.1"/>
    <property type="molecule type" value="Genomic_DNA"/>
</dbReference>
<evidence type="ECO:0000313" key="7">
    <source>
        <dbReference type="EMBL" id="MBK1668231.1"/>
    </source>
</evidence>
<evidence type="ECO:0000256" key="4">
    <source>
        <dbReference type="SAM" id="Coils"/>
    </source>
</evidence>
<dbReference type="PANTHER" id="PTHR43132:SF2">
    <property type="entry name" value="ARSENICAL RESISTANCE OPERON REPRESSOR ARSR-RELATED"/>
    <property type="match status" value="1"/>
</dbReference>
<evidence type="ECO:0000313" key="8">
    <source>
        <dbReference type="Proteomes" id="UP001296873"/>
    </source>
</evidence>
<keyword evidence="3" id="KW-0804">Transcription</keyword>
<dbReference type="PRINTS" id="PR00778">
    <property type="entry name" value="HTHARSR"/>
</dbReference>
<dbReference type="PANTHER" id="PTHR43132">
    <property type="entry name" value="ARSENICAL RESISTANCE OPERON REPRESSOR ARSR-RELATED"/>
    <property type="match status" value="1"/>
</dbReference>
<comment type="caution">
    <text evidence="7">The sequence shown here is derived from an EMBL/GenBank/DDBJ whole genome shotgun (WGS) entry which is preliminary data.</text>
</comment>
<evidence type="ECO:0000256" key="5">
    <source>
        <dbReference type="SAM" id="MobiDB-lite"/>
    </source>
</evidence>
<sequence>MDITTKDLETLERSADEAARLLKALSNKDRLMILCYLAEGERKVGDLEALLELRQPTLSQQLARLRSEGLVATRRDGKSIYYSLASTEVQAVIETLYRLYCAPAAPGRVDGGVPDGQATDGRAASRQG</sequence>
<dbReference type="InterPro" id="IPR036388">
    <property type="entry name" value="WH-like_DNA-bd_sf"/>
</dbReference>
<keyword evidence="2" id="KW-0238">DNA-binding</keyword>
<gene>
    <name evidence="7" type="ORF">CKO28_09295</name>
</gene>
<feature type="domain" description="HTH arsR-type" evidence="6">
    <location>
        <begin position="10"/>
        <end position="104"/>
    </location>
</feature>
<reference evidence="7 8" key="1">
    <citation type="journal article" date="2020" name="Microorganisms">
        <title>Osmotic Adaptation and Compatible Solute Biosynthesis of Phototrophic Bacteria as Revealed from Genome Analyses.</title>
        <authorList>
            <person name="Imhoff J.F."/>
            <person name="Rahn T."/>
            <person name="Kunzel S."/>
            <person name="Keller A."/>
            <person name="Neulinger S.C."/>
        </authorList>
    </citation>
    <scope>NUCLEOTIDE SEQUENCE [LARGE SCALE GENOMIC DNA]</scope>
    <source>
        <strain evidence="7 8">DSM 9895</strain>
    </source>
</reference>
<dbReference type="SUPFAM" id="SSF46785">
    <property type="entry name" value="Winged helix' DNA-binding domain"/>
    <property type="match status" value="1"/>
</dbReference>
<organism evidence="7 8">
    <name type="scientific">Rhodovibrio sodomensis</name>
    <dbReference type="NCBI Taxonomy" id="1088"/>
    <lineage>
        <taxon>Bacteria</taxon>
        <taxon>Pseudomonadati</taxon>
        <taxon>Pseudomonadota</taxon>
        <taxon>Alphaproteobacteria</taxon>
        <taxon>Rhodospirillales</taxon>
        <taxon>Rhodovibrionaceae</taxon>
        <taxon>Rhodovibrio</taxon>
    </lineage>
</organism>
<dbReference type="Gene3D" id="1.10.10.10">
    <property type="entry name" value="Winged helix-like DNA-binding domain superfamily/Winged helix DNA-binding domain"/>
    <property type="match status" value="1"/>
</dbReference>
<proteinExistence type="predicted"/>
<dbReference type="InterPro" id="IPR036390">
    <property type="entry name" value="WH_DNA-bd_sf"/>
</dbReference>
<dbReference type="InterPro" id="IPR051011">
    <property type="entry name" value="Metal_resp_trans_reg"/>
</dbReference>
<evidence type="ECO:0000256" key="2">
    <source>
        <dbReference type="ARBA" id="ARBA00023125"/>
    </source>
</evidence>
<dbReference type="Pfam" id="PF01022">
    <property type="entry name" value="HTH_5"/>
    <property type="match status" value="1"/>
</dbReference>
<keyword evidence="8" id="KW-1185">Reference proteome</keyword>
<accession>A0ABS1DE42</accession>
<protein>
    <submittedName>
        <fullName evidence="7">Transcriptional regulator</fullName>
    </submittedName>
</protein>
<keyword evidence="4" id="KW-0175">Coiled coil</keyword>
<keyword evidence="1" id="KW-0805">Transcription regulation</keyword>
<dbReference type="Proteomes" id="UP001296873">
    <property type="component" value="Unassembled WGS sequence"/>
</dbReference>
<dbReference type="InterPro" id="IPR011991">
    <property type="entry name" value="ArsR-like_HTH"/>
</dbReference>
<dbReference type="NCBIfam" id="NF033788">
    <property type="entry name" value="HTH_metalloreg"/>
    <property type="match status" value="1"/>
</dbReference>
<dbReference type="PROSITE" id="PS50987">
    <property type="entry name" value="HTH_ARSR_2"/>
    <property type="match status" value="1"/>
</dbReference>
<dbReference type="InterPro" id="IPR001845">
    <property type="entry name" value="HTH_ArsR_DNA-bd_dom"/>
</dbReference>
<evidence type="ECO:0000259" key="6">
    <source>
        <dbReference type="PROSITE" id="PS50987"/>
    </source>
</evidence>
<dbReference type="CDD" id="cd00090">
    <property type="entry name" value="HTH_ARSR"/>
    <property type="match status" value="1"/>
</dbReference>
<dbReference type="SMART" id="SM00418">
    <property type="entry name" value="HTH_ARSR"/>
    <property type="match status" value="1"/>
</dbReference>
<dbReference type="RefSeq" id="WP_200340467.1">
    <property type="nucleotide sequence ID" value="NZ_NRRL01000019.1"/>
</dbReference>
<feature type="coiled-coil region" evidence="4">
    <location>
        <begin position="1"/>
        <end position="28"/>
    </location>
</feature>
<evidence type="ECO:0000256" key="1">
    <source>
        <dbReference type="ARBA" id="ARBA00023015"/>
    </source>
</evidence>
<evidence type="ECO:0000256" key="3">
    <source>
        <dbReference type="ARBA" id="ARBA00023163"/>
    </source>
</evidence>